<dbReference type="PATRIC" id="fig|471514.4.peg.3171"/>
<evidence type="ECO:0000259" key="1">
    <source>
        <dbReference type="Pfam" id="PF21686"/>
    </source>
</evidence>
<dbReference type="PANTHER" id="PTHR42705">
    <property type="entry name" value="BIFUNCTIONAL NON-HOMOLOGOUS END JOINING PROTEIN LIGD"/>
    <property type="match status" value="1"/>
</dbReference>
<evidence type="ECO:0000313" key="3">
    <source>
        <dbReference type="Proteomes" id="UP000050482"/>
    </source>
</evidence>
<accession>A0A0N8PPN9</accession>
<comment type="caution">
    <text evidence="2">The sequence shown here is derived from an EMBL/GenBank/DDBJ whole genome shotgun (WGS) entry which is preliminary data.</text>
</comment>
<feature type="domain" description="DNA ligase D polymerase" evidence="1">
    <location>
        <begin position="26"/>
        <end position="278"/>
    </location>
</feature>
<dbReference type="RefSeq" id="WP_054968081.1">
    <property type="nucleotide sequence ID" value="NZ_LJCO01000020.1"/>
</dbReference>
<dbReference type="Gene3D" id="3.90.920.10">
    <property type="entry name" value="DNA primase, PRIM domain"/>
    <property type="match status" value="1"/>
</dbReference>
<dbReference type="PANTHER" id="PTHR42705:SF2">
    <property type="entry name" value="BIFUNCTIONAL NON-HOMOLOGOUS END JOINING PROTEIN LIGD"/>
    <property type="match status" value="1"/>
</dbReference>
<dbReference type="InterPro" id="IPR052171">
    <property type="entry name" value="NHEJ_LigD"/>
</dbReference>
<dbReference type="STRING" id="471514.AN477_05025"/>
<evidence type="ECO:0000313" key="2">
    <source>
        <dbReference type="EMBL" id="KPV44853.1"/>
    </source>
</evidence>
<dbReference type="OrthoDB" id="9802472at2"/>
<dbReference type="InterPro" id="IPR014145">
    <property type="entry name" value="LigD_pol_dom"/>
</dbReference>
<keyword evidence="3" id="KW-1185">Reference proteome</keyword>
<proteinExistence type="predicted"/>
<dbReference type="Pfam" id="PF21686">
    <property type="entry name" value="LigD_Prim-Pol"/>
    <property type="match status" value="1"/>
</dbReference>
<dbReference type="Proteomes" id="UP000050482">
    <property type="component" value="Unassembled WGS sequence"/>
</dbReference>
<gene>
    <name evidence="2" type="ORF">AN477_05025</name>
</gene>
<dbReference type="NCBIfam" id="TIGR02778">
    <property type="entry name" value="ligD_pol"/>
    <property type="match status" value="1"/>
</dbReference>
<name>A0A0N8PPN9_9BACL</name>
<dbReference type="EMBL" id="LJCO01000020">
    <property type="protein sequence ID" value="KPV44853.1"/>
    <property type="molecule type" value="Genomic_DNA"/>
</dbReference>
<protein>
    <recommendedName>
        <fullName evidence="1">DNA ligase D polymerase domain-containing protein</fullName>
    </recommendedName>
</protein>
<organism evidence="2 3">
    <name type="scientific">Alicyclobacillus ferrooxydans</name>
    <dbReference type="NCBI Taxonomy" id="471514"/>
    <lineage>
        <taxon>Bacteria</taxon>
        <taxon>Bacillati</taxon>
        <taxon>Bacillota</taxon>
        <taxon>Bacilli</taxon>
        <taxon>Bacillales</taxon>
        <taxon>Alicyclobacillaceae</taxon>
        <taxon>Alicyclobacillus</taxon>
    </lineage>
</organism>
<sequence length="299" mass="33823">MELAAEHVVKISRPEKVLWPESGLRKIDLIQYYVKAAPYLLRYVKDRPLTVIRCPDGVDKHHFYQKNAPLPTPNWVKTVDLPSDGKTDMLHCVLIDSVATLIWLGNLGCVELHVGFHSYLAEDTPEWLAFDLDPSVPGFDRVVRVAMALHGLLEQLSVPHIAKTSGATGLQVFVPLTPGQTYAETRVFSEAVAMYMATIIPEDVTLERLTRNRGHKVYFDYMQHGQGRTLIAPYSPRATRKATVSVPVTWDELAKGAVPEDFTLHNVKSRLDHMGDLFNFSQRIDLRPTIRFLRRHGGF</sequence>
<dbReference type="AlphaFoldDB" id="A0A0N8PPN9"/>
<dbReference type="CDD" id="cd04861">
    <property type="entry name" value="LigD_Pol_like"/>
    <property type="match status" value="1"/>
</dbReference>
<reference evidence="2 3" key="1">
    <citation type="submission" date="2015-09" db="EMBL/GenBank/DDBJ databases">
        <title>Draft genome sequence of Alicyclobacillus ferrooxydans DSM 22381.</title>
        <authorList>
            <person name="Hemp J."/>
        </authorList>
    </citation>
    <scope>NUCLEOTIDE SEQUENCE [LARGE SCALE GENOMIC DNA]</scope>
    <source>
        <strain evidence="2 3">TC-34</strain>
    </source>
</reference>